<protein>
    <submittedName>
        <fullName evidence="3">Glycoside hydrolase family 127 protein</fullName>
    </submittedName>
</protein>
<reference evidence="3" key="1">
    <citation type="submission" date="2020-10" db="EMBL/GenBank/DDBJ databases">
        <authorList>
            <person name="Gilroy R."/>
        </authorList>
    </citation>
    <scope>NUCLEOTIDE SEQUENCE</scope>
    <source>
        <strain evidence="3">CHK195-4489</strain>
    </source>
</reference>
<dbReference type="PANTHER" id="PTHR43465">
    <property type="entry name" value="DUF1680 DOMAIN PROTEIN (AFU_ORTHOLOGUE AFUA_1G08910)"/>
    <property type="match status" value="1"/>
</dbReference>
<reference evidence="3" key="2">
    <citation type="journal article" date="2021" name="PeerJ">
        <title>Extensive microbial diversity within the chicken gut microbiome revealed by metagenomics and culture.</title>
        <authorList>
            <person name="Gilroy R."/>
            <person name="Ravi A."/>
            <person name="Getino M."/>
            <person name="Pursley I."/>
            <person name="Horton D.L."/>
            <person name="Alikhan N.F."/>
            <person name="Baker D."/>
            <person name="Gharbi K."/>
            <person name="Hall N."/>
            <person name="Watson M."/>
            <person name="Adriaenssens E.M."/>
            <person name="Foster-Nyarko E."/>
            <person name="Jarju S."/>
            <person name="Secka A."/>
            <person name="Antonio M."/>
            <person name="Oren A."/>
            <person name="Chaudhuri R.R."/>
            <person name="La Ragione R."/>
            <person name="Hildebrand F."/>
            <person name="Pallen M.J."/>
        </authorList>
    </citation>
    <scope>NUCLEOTIDE SEQUENCE</scope>
    <source>
        <strain evidence="3">CHK195-4489</strain>
    </source>
</reference>
<dbReference type="InterPro" id="IPR008928">
    <property type="entry name" value="6-hairpin_glycosidase_sf"/>
</dbReference>
<organism evidence="3 4">
    <name type="scientific">Candidatus Egerieisoma faecipullorum</name>
    <dbReference type="NCBI Taxonomy" id="2840963"/>
    <lineage>
        <taxon>Bacteria</taxon>
        <taxon>Bacillati</taxon>
        <taxon>Bacillota</taxon>
        <taxon>Clostridia</taxon>
        <taxon>Eubacteriales</taxon>
        <taxon>Clostridiaceae</taxon>
        <taxon>Clostridiaceae incertae sedis</taxon>
        <taxon>Candidatus Egerieisoma</taxon>
    </lineage>
</organism>
<dbReference type="GO" id="GO:0005975">
    <property type="term" value="P:carbohydrate metabolic process"/>
    <property type="evidence" value="ECO:0007669"/>
    <property type="project" value="InterPro"/>
</dbReference>
<evidence type="ECO:0000259" key="1">
    <source>
        <dbReference type="Pfam" id="PF07944"/>
    </source>
</evidence>
<dbReference type="Pfam" id="PF20736">
    <property type="entry name" value="Glyco_hydro127M"/>
    <property type="match status" value="1"/>
</dbReference>
<dbReference type="InterPro" id="IPR049174">
    <property type="entry name" value="Beta-AFase-like"/>
</dbReference>
<dbReference type="Pfam" id="PF07944">
    <property type="entry name" value="Beta-AFase-like_GH127_cat"/>
    <property type="match status" value="1"/>
</dbReference>
<dbReference type="AlphaFoldDB" id="A0A9D1L9F0"/>
<keyword evidence="3" id="KW-0378">Hydrolase</keyword>
<feature type="domain" description="Non-reducing end beta-L-arabinofuranosidase-like GH127 catalytic" evidence="1">
    <location>
        <begin position="42"/>
        <end position="370"/>
    </location>
</feature>
<dbReference type="PANTHER" id="PTHR43465:SF2">
    <property type="entry name" value="DUF1680 DOMAIN PROTEIN (AFU_ORTHOLOGUE AFUA_1G08910)"/>
    <property type="match status" value="1"/>
</dbReference>
<dbReference type="EMBL" id="DVMM01000130">
    <property type="protein sequence ID" value="HIU29874.1"/>
    <property type="molecule type" value="Genomic_DNA"/>
</dbReference>
<feature type="domain" description="Non-reducing end beta-L-arabinofuranosidase-like GH127 middle" evidence="2">
    <location>
        <begin position="383"/>
        <end position="474"/>
    </location>
</feature>
<evidence type="ECO:0000313" key="3">
    <source>
        <dbReference type="EMBL" id="HIU29874.1"/>
    </source>
</evidence>
<dbReference type="Gene3D" id="1.50.10.20">
    <property type="match status" value="1"/>
</dbReference>
<sequence length="634" mass="72148">MDEYGKIRIEGYIGRLIENCIGNGVMATDYQPFIKAFQEKLDSEGLFCGEFWGKWFTSAAMAYEYNPRPEYLKKLEDAVEGLLAAQEEDGRISASKEDFTPWDIWGRKYALLGLLAYYDLTRSGRVLEAAKRMADQLISKTTGDGGRRISDTGLEALRGLSSCSVLQPFVLLYERTEKERYLSYAENLVASWSLPSAYSPEGLRLLEQAVPGCIPAEIAAPKGYEIMSCYAGVLDLYRVTGKKQYLDAVTAYMEAVVEREIMITGSGSSGELWCEGRLRQTQVLESPMETCVTATYMMLCRKLLEVTHDVKWAERLEVSLFNALAGAMKPDGSWWAYFSPLQGRRVLSQVQIEGMNTSCCVANGPRALLEVPKWSVTSLPDGIAVNLYQEGRYRTEFNGLPFVFRQETDYPSGSTVRLYLEQVPGEEMTLSLRIPAWAEHTEVRIGSEMFYPAAGTYCEMRGRWRKYTEIQIDFHTELRIVTAPGSTNEKALMWGSLVLAMDRRDVEEAPKSLWLMNDAMKPIHDKQMDLDYYPVQSIAQESARPIAERVENKDALVAFRVKFLRRPIHFFHHETEELLFRDYASCGNDFTEESAIRTWFSVPMYCNEIFPKDSEHVIRGTVEEDSSLDKKDKL</sequence>
<accession>A0A9D1L9F0</accession>
<dbReference type="SUPFAM" id="SSF48208">
    <property type="entry name" value="Six-hairpin glycosidases"/>
    <property type="match status" value="1"/>
</dbReference>
<evidence type="ECO:0000259" key="2">
    <source>
        <dbReference type="Pfam" id="PF20736"/>
    </source>
</evidence>
<proteinExistence type="predicted"/>
<dbReference type="Proteomes" id="UP000824089">
    <property type="component" value="Unassembled WGS sequence"/>
</dbReference>
<dbReference type="InterPro" id="IPR049046">
    <property type="entry name" value="Beta-AFase-like_GH127_middle"/>
</dbReference>
<dbReference type="GO" id="GO:0016787">
    <property type="term" value="F:hydrolase activity"/>
    <property type="evidence" value="ECO:0007669"/>
    <property type="project" value="UniProtKB-KW"/>
</dbReference>
<evidence type="ECO:0000313" key="4">
    <source>
        <dbReference type="Proteomes" id="UP000824089"/>
    </source>
</evidence>
<gene>
    <name evidence="3" type="ORF">IAD50_06205</name>
</gene>
<name>A0A9D1L9F0_9CLOT</name>
<comment type="caution">
    <text evidence="3">The sequence shown here is derived from an EMBL/GenBank/DDBJ whole genome shotgun (WGS) entry which is preliminary data.</text>
</comment>
<dbReference type="InterPro" id="IPR012878">
    <property type="entry name" value="Beta-AFase-like_GH127_cat"/>
</dbReference>